<dbReference type="Proteomes" id="UP000002287">
    <property type="component" value="Chromosome 3"/>
</dbReference>
<dbReference type="AlphaFoldDB" id="A4JT08"/>
<organism evidence="1 2">
    <name type="scientific">Burkholderia vietnamiensis (strain G4 / LMG 22486)</name>
    <name type="common">Burkholderia cepacia (strain R1808)</name>
    <dbReference type="NCBI Taxonomy" id="269482"/>
    <lineage>
        <taxon>Bacteria</taxon>
        <taxon>Pseudomonadati</taxon>
        <taxon>Pseudomonadota</taxon>
        <taxon>Betaproteobacteria</taxon>
        <taxon>Burkholderiales</taxon>
        <taxon>Burkholderiaceae</taxon>
        <taxon>Burkholderia</taxon>
        <taxon>Burkholderia cepacia complex</taxon>
    </lineage>
</organism>
<reference evidence="2" key="1">
    <citation type="submission" date="2007-03" db="EMBL/GenBank/DDBJ databases">
        <title>Complete sequence of chromosome 3 of Burkholderia vietnamiensis G4.</title>
        <authorList>
            <consortium name="US DOE Joint Genome Institute"/>
            <person name="Copeland A."/>
            <person name="Lucas S."/>
            <person name="Lapidus A."/>
            <person name="Barry K."/>
            <person name="Detter J.C."/>
            <person name="Glavina del Rio T."/>
            <person name="Hammon N."/>
            <person name="Israni S."/>
            <person name="Dalin E."/>
            <person name="Tice H."/>
            <person name="Pitluck S."/>
            <person name="Chain P."/>
            <person name="Malfatti S."/>
            <person name="Shin M."/>
            <person name="Vergez L."/>
            <person name="Schmutz J."/>
            <person name="Larimer F."/>
            <person name="Land M."/>
            <person name="Hauser L."/>
            <person name="Kyrpides N."/>
            <person name="Tiedje J."/>
            <person name="Richardson P."/>
        </authorList>
    </citation>
    <scope>NUCLEOTIDE SEQUENCE [LARGE SCALE GENOMIC DNA]</scope>
    <source>
        <strain evidence="2">G4 / LMG 22486</strain>
    </source>
</reference>
<dbReference type="HOGENOM" id="CLU_2599358_0_0_4"/>
<protein>
    <submittedName>
        <fullName evidence="1">Uncharacterized protein</fullName>
    </submittedName>
</protein>
<dbReference type="EMBL" id="CP000616">
    <property type="protein sequence ID" value="ABO59411.1"/>
    <property type="molecule type" value="Genomic_DNA"/>
</dbReference>
<evidence type="ECO:0000313" key="1">
    <source>
        <dbReference type="EMBL" id="ABO59411.1"/>
    </source>
</evidence>
<proteinExistence type="predicted"/>
<accession>A4JT08</accession>
<dbReference type="KEGG" id="bvi:Bcep1808_6514"/>
<sequence>MAATTPQSDLRYPALIAATDRLACIYRSTCSTIQASHGRGRRNALCERSAHGRRILSETNTDRYFCHWIRLSSDITRAA</sequence>
<name>A4JT08_BURVG</name>
<evidence type="ECO:0000313" key="2">
    <source>
        <dbReference type="Proteomes" id="UP000002287"/>
    </source>
</evidence>
<gene>
    <name evidence="1" type="ordered locus">Bcep1808_6514</name>
</gene>